<evidence type="ECO:0000259" key="4">
    <source>
        <dbReference type="SMART" id="SM00382"/>
    </source>
</evidence>
<comment type="similarity">
    <text evidence="1">Belongs to the Mg-chelatase subunits D/I family. ComM subfamily.</text>
</comment>
<organism evidence="5 6">
    <name type="scientific">Thiomicrorhabdus immobilis</name>
    <dbReference type="NCBI Taxonomy" id="2791037"/>
    <lineage>
        <taxon>Bacteria</taxon>
        <taxon>Pseudomonadati</taxon>
        <taxon>Pseudomonadota</taxon>
        <taxon>Gammaproteobacteria</taxon>
        <taxon>Thiotrichales</taxon>
        <taxon>Piscirickettsiaceae</taxon>
        <taxon>Thiomicrorhabdus</taxon>
    </lineage>
</organism>
<dbReference type="GO" id="GO:0008233">
    <property type="term" value="F:peptidase activity"/>
    <property type="evidence" value="ECO:0007669"/>
    <property type="project" value="UniProtKB-KW"/>
</dbReference>
<evidence type="ECO:0000313" key="5">
    <source>
        <dbReference type="EMBL" id="BCN92462.1"/>
    </source>
</evidence>
<dbReference type="Gene3D" id="3.30.230.10">
    <property type="match status" value="1"/>
</dbReference>
<feature type="domain" description="AAA+ ATPase" evidence="4">
    <location>
        <begin position="216"/>
        <end position="399"/>
    </location>
</feature>
<dbReference type="PANTHER" id="PTHR32039:SF7">
    <property type="entry name" value="COMPETENCE PROTEIN COMM"/>
    <property type="match status" value="1"/>
</dbReference>
<name>A0ABN6CX41_9GAMM</name>
<keyword evidence="5" id="KW-0645">Protease</keyword>
<dbReference type="EMBL" id="AP024202">
    <property type="protein sequence ID" value="BCN92462.1"/>
    <property type="molecule type" value="Genomic_DNA"/>
</dbReference>
<dbReference type="PANTHER" id="PTHR32039">
    <property type="entry name" value="MAGNESIUM-CHELATASE SUBUNIT CHLI"/>
    <property type="match status" value="1"/>
</dbReference>
<dbReference type="SUPFAM" id="SSF54211">
    <property type="entry name" value="Ribosomal protein S5 domain 2-like"/>
    <property type="match status" value="1"/>
</dbReference>
<evidence type="ECO:0000256" key="3">
    <source>
        <dbReference type="ARBA" id="ARBA00022840"/>
    </source>
</evidence>
<keyword evidence="6" id="KW-1185">Reference proteome</keyword>
<evidence type="ECO:0000256" key="1">
    <source>
        <dbReference type="ARBA" id="ARBA00006354"/>
    </source>
</evidence>
<dbReference type="NCBIfam" id="TIGR00368">
    <property type="entry name" value="YifB family Mg chelatase-like AAA ATPase"/>
    <property type="match status" value="1"/>
</dbReference>
<dbReference type="NCBIfam" id="NF007365">
    <property type="entry name" value="PRK09862.1"/>
    <property type="match status" value="1"/>
</dbReference>
<evidence type="ECO:0000256" key="2">
    <source>
        <dbReference type="ARBA" id="ARBA00022741"/>
    </source>
</evidence>
<keyword evidence="3" id="KW-0067">ATP-binding</keyword>
<keyword evidence="5" id="KW-0378">Hydrolase</keyword>
<dbReference type="Pfam" id="PF13541">
    <property type="entry name" value="ChlI"/>
    <property type="match status" value="1"/>
</dbReference>
<dbReference type="Pfam" id="PF01078">
    <property type="entry name" value="Mg_chelatase"/>
    <property type="match status" value="1"/>
</dbReference>
<dbReference type="GO" id="GO:0006508">
    <property type="term" value="P:proteolysis"/>
    <property type="evidence" value="ECO:0007669"/>
    <property type="project" value="UniProtKB-KW"/>
</dbReference>
<sequence>MFLASLCTRAVLGMDSPLVTVEVHASNGLPSFSIVGLPEASVKESKDRVRSALISSGFKLPPKRITVNLAPADLPKTGGRYDLAIALGILIATEQLHVEDIGQFEFFGELALTGELRGVKGLIPGLLAAHKDTKRVIVAADNEEEAQLVLQTYPDFEGALFAVTNLRDACRVLQQEFPPLKIQENISITEADYPDDLADVQGQFQAKRALEICASGHHSMLMVGPPGAGKSMLASRLVTILPALSSEEAVEVASIRSLGGQNITAQGFYQRPFVHPHHTASAAAMVGGGTTPKPGAMSLAHHGVLFLDELPEFNRAVLEALREPLETKMVNISRVNQHVSYPANNLLITAMNPSPSGFFPDDPKGRCKDTPEQILRYQKKISGPLLDRIDLHLELPAVDVLDLQGKPNKNATENSATIRQRVAVVRERQLVRQGCFNSQLQPNELQDIVVLDAPSQALIEKAVNELGLSARGYHRILRVARTIADMEESDKVEAQHVAEALSYRAASKAFV</sequence>
<dbReference type="RefSeq" id="WP_237262162.1">
    <property type="nucleotide sequence ID" value="NZ_AP024202.1"/>
</dbReference>
<dbReference type="InterPro" id="IPR003593">
    <property type="entry name" value="AAA+_ATPase"/>
</dbReference>
<gene>
    <name evidence="5" type="primary">yifB</name>
    <name evidence="5" type="ORF">THMIRHAM_02470</name>
</gene>
<reference evidence="5" key="1">
    <citation type="journal article" date="2022" name="Arch. Microbiol.">
        <title>Thiomicrorhabdus immobilis sp. nov., a mesophilic sulfur-oxidizing bacterium isolated from sediment of a brackish lake in northern Japan.</title>
        <authorList>
            <person name="Kojima H."/>
            <person name="Mochizuki J."/>
            <person name="Kanda M."/>
            <person name="Watanabe T."/>
            <person name="Fukui M."/>
        </authorList>
    </citation>
    <scope>NUCLEOTIDE SEQUENCE</scope>
    <source>
        <strain evidence="5">Am19</strain>
    </source>
</reference>
<dbReference type="InterPro" id="IPR014721">
    <property type="entry name" value="Ribsml_uS5_D2-typ_fold_subgr"/>
</dbReference>
<dbReference type="Pfam" id="PF13335">
    <property type="entry name" value="Mg_chelatase_C"/>
    <property type="match status" value="1"/>
</dbReference>
<dbReference type="InterPro" id="IPR027417">
    <property type="entry name" value="P-loop_NTPase"/>
</dbReference>
<dbReference type="InterPro" id="IPR045006">
    <property type="entry name" value="CHLI-like"/>
</dbReference>
<dbReference type="InterPro" id="IPR000523">
    <property type="entry name" value="Mg_chelatse_chII-like_cat_dom"/>
</dbReference>
<accession>A0ABN6CX41</accession>
<evidence type="ECO:0000313" key="6">
    <source>
        <dbReference type="Proteomes" id="UP001054820"/>
    </source>
</evidence>
<proteinExistence type="inferred from homology"/>
<dbReference type="SUPFAM" id="SSF52540">
    <property type="entry name" value="P-loop containing nucleoside triphosphate hydrolases"/>
    <property type="match status" value="1"/>
</dbReference>
<dbReference type="Gene3D" id="3.40.50.300">
    <property type="entry name" value="P-loop containing nucleotide triphosphate hydrolases"/>
    <property type="match status" value="1"/>
</dbReference>
<dbReference type="InterPro" id="IPR025158">
    <property type="entry name" value="Mg_chelat-rel_C"/>
</dbReference>
<dbReference type="InterPro" id="IPR001208">
    <property type="entry name" value="MCM_dom"/>
</dbReference>
<dbReference type="InterPro" id="IPR020568">
    <property type="entry name" value="Ribosomal_Su5_D2-typ_SF"/>
</dbReference>
<dbReference type="PRINTS" id="PR01657">
    <property type="entry name" value="MCMFAMILY"/>
</dbReference>
<protein>
    <submittedName>
        <fullName evidence="5">ATP-dependent protease</fullName>
    </submittedName>
</protein>
<dbReference type="SMART" id="SM00382">
    <property type="entry name" value="AAA"/>
    <property type="match status" value="1"/>
</dbReference>
<keyword evidence="2" id="KW-0547">Nucleotide-binding</keyword>
<dbReference type="InterPro" id="IPR004482">
    <property type="entry name" value="Mg_chelat-rel"/>
</dbReference>
<dbReference type="Proteomes" id="UP001054820">
    <property type="component" value="Chromosome"/>
</dbReference>